<organism evidence="2 3">
    <name type="scientific">Pichia membranifaciens</name>
    <dbReference type="NCBI Taxonomy" id="4926"/>
    <lineage>
        <taxon>Eukaryota</taxon>
        <taxon>Fungi</taxon>
        <taxon>Dikarya</taxon>
        <taxon>Ascomycota</taxon>
        <taxon>Saccharomycotina</taxon>
        <taxon>Pichiomycetes</taxon>
        <taxon>Pichiales</taxon>
        <taxon>Pichiaceae</taxon>
        <taxon>Pichia</taxon>
    </lineage>
</organism>
<dbReference type="AlphaFoldDB" id="A0A1Q2YAP6"/>
<reference evidence="2 3" key="1">
    <citation type="submission" date="2016-08" db="EMBL/GenBank/DDBJ databases">
        <title>Whole genome shotgun sequence of Pichia membranifaciens KS47-1.</title>
        <authorList>
            <person name="Konishi M."/>
            <person name="Ishida M."/>
            <person name="Arakawa T."/>
            <person name="Kato Y."/>
            <person name="Horiuchi J."/>
        </authorList>
    </citation>
    <scope>NUCLEOTIDE SEQUENCE [LARGE SCALE GENOMIC DNA]</scope>
    <source>
        <strain evidence="2 3">KS47-1</strain>
    </source>
</reference>
<sequence length="788" mass="90861">MFSPWLSAVNSGELSKNVSTFRVEKLDKMRLLLKAQQKLASSVSTSLDDLLVKDCDFIDNRPAWSIFGLDEYNVFIPKLKSFESSHPNVLECMKQNWFYDNNRCFNKEKLERLRLISLKEPMIITSSCRSLLKSCVKGQSCEFKPLECCSIKPNALFYDVSYDLVFQRNHFHHTDGNPAGTGKCQMYTKWDYKSNLILKQALSENEQSLELGPLLFGHEHLNTIPSLYFLGDYIEERIPLPTYLTDSYRDIDLTALFSRWKFRKSLTWKREKSYLFEIVDEPIRKLELKYKFPLLSLVIAKSYCQIMKSFCAKLASKKWVFSEYKTYMMNREPFSTLKLESVLVENETYTKFTIPSMILTDDNDRYLKLSDIENDCKALLTTSYELIPVNISQYYDNSSVNKISQSFLREEDKASLLHIDNDSDHKSFSQTNRDTTVIDHEVQSSNTKLTALLSTPKSEDVNPAAKPETGSVSGKRTVSEMSSITLKKRKRVNITQFGFSKKYPYLDVLNQTTGSFSHPEIVLPRTQAAPRKVINKFQKQDTPPNVEDANILDTSEIDFEETVLNVPSSQVCNVMLNVNFATKFGAAFHQFNNIVEKNSEIMLNEFKMNGFNLEFDMFLNTSCGVIFFRPINIYQIDIHSGENLVFRQMSEIAMQVTSLIVVIAVDKTVRLENDEKLLSFIKNAEDFGIQIFVVESDPKTIAVSMLELIQKYSVFDEVPFSWTAENQFLEVCGVSNPFLSQWILETWSLEDFVKQSEEERACNLLRMCTTELARHINRAVQNFTDAEI</sequence>
<keyword evidence="3" id="KW-1185">Reference proteome</keyword>
<proteinExistence type="predicted"/>
<dbReference type="OrthoDB" id="3997868at2759"/>
<protein>
    <submittedName>
        <fullName evidence="2">Uncharacterized protein</fullName>
    </submittedName>
</protein>
<dbReference type="Proteomes" id="UP000186136">
    <property type="component" value="Unassembled WGS sequence"/>
</dbReference>
<dbReference type="EMBL" id="BDGI01000001">
    <property type="protein sequence ID" value="GAV26614.1"/>
    <property type="molecule type" value="Genomic_DNA"/>
</dbReference>
<accession>A0A1Q2YAP6</accession>
<comment type="caution">
    <text evidence="2">The sequence shown here is derived from an EMBL/GenBank/DDBJ whole genome shotgun (WGS) entry which is preliminary data.</text>
</comment>
<evidence type="ECO:0000313" key="2">
    <source>
        <dbReference type="EMBL" id="GAV26614.1"/>
    </source>
</evidence>
<gene>
    <name evidence="2" type="ORF">PMKS-000068</name>
</gene>
<feature type="region of interest" description="Disordered" evidence="1">
    <location>
        <begin position="455"/>
        <end position="476"/>
    </location>
</feature>
<evidence type="ECO:0000313" key="3">
    <source>
        <dbReference type="Proteomes" id="UP000186136"/>
    </source>
</evidence>
<name>A0A1Q2YAP6_9ASCO</name>
<evidence type="ECO:0000256" key="1">
    <source>
        <dbReference type="SAM" id="MobiDB-lite"/>
    </source>
</evidence>